<dbReference type="AlphaFoldDB" id="A0AAV4SK96"/>
<evidence type="ECO:0000313" key="2">
    <source>
        <dbReference type="Proteomes" id="UP001054837"/>
    </source>
</evidence>
<sequence>MAMNPIKSMISIPIVDELRKNALNLKPQPLNCHLLYQINVIEDRLNNKTSPLESAAERDIKLNKAFFAWRLNINGHRSIFCVTQECTKSRPATLRFARFRLTTGHGYLQPHLQRIDLASDGICTLFRIIIADDDHIINCTKLIDMPDNKTIRYWEAWRRMPEQPQTGVG</sequence>
<comment type="caution">
    <text evidence="1">The sequence shown here is derived from an EMBL/GenBank/DDBJ whole genome shotgun (WGS) entry which is preliminary data.</text>
</comment>
<organism evidence="1 2">
    <name type="scientific">Caerostris darwini</name>
    <dbReference type="NCBI Taxonomy" id="1538125"/>
    <lineage>
        <taxon>Eukaryota</taxon>
        <taxon>Metazoa</taxon>
        <taxon>Ecdysozoa</taxon>
        <taxon>Arthropoda</taxon>
        <taxon>Chelicerata</taxon>
        <taxon>Arachnida</taxon>
        <taxon>Araneae</taxon>
        <taxon>Araneomorphae</taxon>
        <taxon>Entelegynae</taxon>
        <taxon>Araneoidea</taxon>
        <taxon>Araneidae</taxon>
        <taxon>Caerostris</taxon>
    </lineage>
</organism>
<evidence type="ECO:0000313" key="1">
    <source>
        <dbReference type="EMBL" id="GIY34853.1"/>
    </source>
</evidence>
<proteinExistence type="predicted"/>
<dbReference type="EMBL" id="BPLQ01008105">
    <property type="protein sequence ID" value="GIY34853.1"/>
    <property type="molecule type" value="Genomic_DNA"/>
</dbReference>
<keyword evidence="2" id="KW-1185">Reference proteome</keyword>
<name>A0AAV4SK96_9ARAC</name>
<reference evidence="1 2" key="1">
    <citation type="submission" date="2021-06" db="EMBL/GenBank/DDBJ databases">
        <title>Caerostris darwini draft genome.</title>
        <authorList>
            <person name="Kono N."/>
            <person name="Arakawa K."/>
        </authorList>
    </citation>
    <scope>NUCLEOTIDE SEQUENCE [LARGE SCALE GENOMIC DNA]</scope>
</reference>
<accession>A0AAV4SK96</accession>
<dbReference type="Proteomes" id="UP001054837">
    <property type="component" value="Unassembled WGS sequence"/>
</dbReference>
<protein>
    <submittedName>
        <fullName evidence="1">Uncharacterized protein</fullName>
    </submittedName>
</protein>
<gene>
    <name evidence="1" type="ORF">CDAR_382521</name>
</gene>